<dbReference type="InterPro" id="IPR005101">
    <property type="entry name" value="Cryptochr/Photolyase_FAD-bd"/>
</dbReference>
<evidence type="ECO:0000259" key="8">
    <source>
        <dbReference type="PROSITE" id="PS51645"/>
    </source>
</evidence>
<dbReference type="PROSITE" id="PS51645">
    <property type="entry name" value="PHR_CRY_ALPHA_BETA"/>
    <property type="match status" value="1"/>
</dbReference>
<keyword evidence="10" id="KW-1185">Reference proteome</keyword>
<keyword evidence="3 6" id="KW-0285">Flavoprotein</keyword>
<dbReference type="GO" id="GO:0000719">
    <property type="term" value="P:photoreactive repair"/>
    <property type="evidence" value="ECO:0007669"/>
    <property type="project" value="TreeGrafter"/>
</dbReference>
<dbReference type="PRINTS" id="PR00147">
    <property type="entry name" value="DNAPHOTLYASE"/>
</dbReference>
<keyword evidence="4 6" id="KW-0274">FAD</keyword>
<dbReference type="SUPFAM" id="SSF52425">
    <property type="entry name" value="Cryptochrome/photolyase, N-terminal domain"/>
    <property type="match status" value="1"/>
</dbReference>
<dbReference type="EMBL" id="PVNP01000203">
    <property type="protein sequence ID" value="PRO71616.1"/>
    <property type="molecule type" value="Genomic_DNA"/>
</dbReference>
<dbReference type="InterPro" id="IPR036134">
    <property type="entry name" value="Crypto/Photolyase_FAD-like_sf"/>
</dbReference>
<comment type="function">
    <text evidence="7">May have a photoreceptor function.</text>
</comment>
<dbReference type="InterPro" id="IPR014729">
    <property type="entry name" value="Rossmann-like_a/b/a_fold"/>
</dbReference>
<dbReference type="GO" id="GO:0071949">
    <property type="term" value="F:FAD binding"/>
    <property type="evidence" value="ECO:0007669"/>
    <property type="project" value="TreeGrafter"/>
</dbReference>
<comment type="cofactor">
    <cofactor evidence="7">
        <name>(6R)-5,10-methylene-5,6,7,8-tetrahydrofolate</name>
        <dbReference type="ChEBI" id="CHEBI:15636"/>
    </cofactor>
    <text evidence="7">Binds 1 5,10-methenyltetrahydrofolate (MTHF) per subunit.</text>
</comment>
<feature type="binding site" evidence="6">
    <location>
        <begin position="377"/>
        <end position="379"/>
    </location>
    <ligand>
        <name>FAD</name>
        <dbReference type="ChEBI" id="CHEBI:57692"/>
    </ligand>
</feature>
<evidence type="ECO:0000256" key="7">
    <source>
        <dbReference type="RuleBase" id="RU367151"/>
    </source>
</evidence>
<accession>A0A2S9V570</accession>
<dbReference type="NCBIfam" id="TIGR02765">
    <property type="entry name" value="crypto_DASH"/>
    <property type="match status" value="1"/>
</dbReference>
<dbReference type="PANTHER" id="PTHR11455:SF22">
    <property type="entry name" value="CRYPTOCHROME DASH"/>
    <property type="match status" value="1"/>
</dbReference>
<evidence type="ECO:0000313" key="10">
    <source>
        <dbReference type="Proteomes" id="UP000238949"/>
    </source>
</evidence>
<feature type="domain" description="Photolyase/cryptochrome alpha/beta" evidence="8">
    <location>
        <begin position="7"/>
        <end position="139"/>
    </location>
</feature>
<name>A0A2S9V570_9ALTE</name>
<evidence type="ECO:0000313" key="9">
    <source>
        <dbReference type="EMBL" id="PRO71616.1"/>
    </source>
</evidence>
<evidence type="ECO:0000256" key="1">
    <source>
        <dbReference type="ARBA" id="ARBA00005862"/>
    </source>
</evidence>
<proteinExistence type="inferred from homology"/>
<dbReference type="PANTHER" id="PTHR11455">
    <property type="entry name" value="CRYPTOCHROME"/>
    <property type="match status" value="1"/>
</dbReference>
<organism evidence="9 10">
    <name type="scientific">Alteromonas alba</name>
    <dbReference type="NCBI Taxonomy" id="2079529"/>
    <lineage>
        <taxon>Bacteria</taxon>
        <taxon>Pseudomonadati</taxon>
        <taxon>Pseudomonadota</taxon>
        <taxon>Gammaproteobacteria</taxon>
        <taxon>Alteromonadales</taxon>
        <taxon>Alteromonadaceae</taxon>
        <taxon>Alteromonas/Salinimonas group</taxon>
        <taxon>Alteromonas</taxon>
    </lineage>
</organism>
<dbReference type="InterPro" id="IPR014133">
    <property type="entry name" value="Cry_DASH"/>
</dbReference>
<evidence type="ECO:0000256" key="6">
    <source>
        <dbReference type="PIRSR" id="PIRSR602081-1"/>
    </source>
</evidence>
<dbReference type="SUPFAM" id="SSF48173">
    <property type="entry name" value="Cryptochrome/photolyase FAD-binding domain"/>
    <property type="match status" value="1"/>
</dbReference>
<comment type="similarity">
    <text evidence="1 7">Belongs to the DNA photolyase class-1 family.</text>
</comment>
<feature type="binding site" evidence="6">
    <location>
        <begin position="240"/>
        <end position="244"/>
    </location>
    <ligand>
        <name>FAD</name>
        <dbReference type="ChEBI" id="CHEBI:57692"/>
    </ligand>
</feature>
<evidence type="ECO:0000256" key="4">
    <source>
        <dbReference type="ARBA" id="ARBA00022827"/>
    </source>
</evidence>
<dbReference type="Gene3D" id="1.25.40.80">
    <property type="match status" value="1"/>
</dbReference>
<sequence length="423" mass="48700">MNMTSSKTGLYWFRHDLRLDDQPVLTELASRCQKLMLVYCIDEEWFTPNQFGYCAMGHHRQQFLYESLCALNQQLNNYQQTLLVVTGEPVEEIAQLIKAYGVDILGVGEYPGLNEREQLKQLTAKYPGVHVITGSNNSLFKPTNLPFEVSAMPDKFSPFRKKVEKAMTPLPTVEPAALIPPPPIALQTDWPSLPLQRGNSSSYNGGEHAAQKQLKYYFFDKHLISQYKETRNGLDGWDYSSKFSAWLANGCISPRRIYAELKRFEAEHGANDSTYWLYFELLWREFFWWLQVKHGAKWFAPGGIQQQTTPSMQPSASLLDWQQGTTDNAQINACMRQLNATGYMSNRARQWAASYLVNELDEHWRYGAAYFEQQLIDYDVGANWGNWQYLAGVGSDPRGLRHFNIEKQAQMYDPDGKFVSLWS</sequence>
<keyword evidence="5 7" id="KW-0157">Chromophore</keyword>
<gene>
    <name evidence="9" type="ORF">C6Y40_21025</name>
</gene>
<dbReference type="InterPro" id="IPR002081">
    <property type="entry name" value="Cryptochrome/DNA_photolyase_1"/>
</dbReference>
<dbReference type="Pfam" id="PF00875">
    <property type="entry name" value="DNA_photolyase"/>
    <property type="match status" value="1"/>
</dbReference>
<feature type="binding site" evidence="6">
    <location>
        <position position="227"/>
    </location>
    <ligand>
        <name>FAD</name>
        <dbReference type="ChEBI" id="CHEBI:57692"/>
    </ligand>
</feature>
<evidence type="ECO:0000256" key="5">
    <source>
        <dbReference type="ARBA" id="ARBA00022991"/>
    </source>
</evidence>
<dbReference type="InterPro" id="IPR006050">
    <property type="entry name" value="DNA_photolyase_N"/>
</dbReference>
<dbReference type="OrthoDB" id="9772484at2"/>
<dbReference type="AlphaFoldDB" id="A0A2S9V570"/>
<protein>
    <recommendedName>
        <fullName evidence="2 7">Cryptochrome DASH</fullName>
    </recommendedName>
</protein>
<dbReference type="Gene3D" id="1.10.579.10">
    <property type="entry name" value="DNA Cyclobutane Dipyrimidine Photolyase, subunit A, domain 3"/>
    <property type="match status" value="1"/>
</dbReference>
<reference evidence="10" key="1">
    <citation type="journal article" date="2020" name="Int. J. Syst. Evol. Microbiol.">
        <title>Alteromonas alba sp. nov., a marine bacterium isolated from the seawater of the West Pacific Ocean.</title>
        <authorList>
            <person name="Sun C."/>
            <person name="Wu Y.-H."/>
            <person name="Xamxidin M."/>
            <person name="Cheng H."/>
            <person name="Xu X.-W."/>
        </authorList>
    </citation>
    <scope>NUCLEOTIDE SEQUENCE [LARGE SCALE GENOMIC DNA]</scope>
    <source>
        <strain evidence="10">190</strain>
    </source>
</reference>
<dbReference type="GO" id="GO:0003913">
    <property type="term" value="F:DNA photolyase activity"/>
    <property type="evidence" value="ECO:0007669"/>
    <property type="project" value="InterPro"/>
</dbReference>
<dbReference type="GO" id="GO:0003677">
    <property type="term" value="F:DNA binding"/>
    <property type="evidence" value="ECO:0007669"/>
    <property type="project" value="TreeGrafter"/>
</dbReference>
<evidence type="ECO:0000256" key="2">
    <source>
        <dbReference type="ARBA" id="ARBA00017881"/>
    </source>
</evidence>
<feature type="binding site" evidence="6">
    <location>
        <begin position="280"/>
        <end position="287"/>
    </location>
    <ligand>
        <name>FAD</name>
        <dbReference type="ChEBI" id="CHEBI:57692"/>
    </ligand>
</feature>
<dbReference type="InterPro" id="IPR036155">
    <property type="entry name" value="Crypto/Photolyase_N_sf"/>
</dbReference>
<dbReference type="Proteomes" id="UP000238949">
    <property type="component" value="Unassembled WGS sequence"/>
</dbReference>
<dbReference type="Gene3D" id="3.40.50.620">
    <property type="entry name" value="HUPs"/>
    <property type="match status" value="1"/>
</dbReference>
<comment type="caution">
    <text evidence="9">The sequence shown here is derived from an EMBL/GenBank/DDBJ whole genome shotgun (WGS) entry which is preliminary data.</text>
</comment>
<dbReference type="Pfam" id="PF03441">
    <property type="entry name" value="FAD_binding_7"/>
    <property type="match status" value="1"/>
</dbReference>
<evidence type="ECO:0000256" key="3">
    <source>
        <dbReference type="ARBA" id="ARBA00022630"/>
    </source>
</evidence>
<comment type="cofactor">
    <cofactor evidence="6 7">
        <name>FAD</name>
        <dbReference type="ChEBI" id="CHEBI:57692"/>
    </cofactor>
    <text evidence="6 7">Binds 1 FAD per subunit.</text>
</comment>